<dbReference type="SUPFAM" id="SSF53067">
    <property type="entry name" value="Actin-like ATPase domain"/>
    <property type="match status" value="1"/>
</dbReference>
<evidence type="ECO:0000256" key="3">
    <source>
        <dbReference type="ARBA" id="ARBA00022629"/>
    </source>
</evidence>
<keyword evidence="3" id="KW-0859">Xylose metabolism</keyword>
<dbReference type="PANTHER" id="PTHR18964:SF149">
    <property type="entry name" value="BIFUNCTIONAL UDP-N-ACETYLGLUCOSAMINE 2-EPIMERASE_N-ACETYLMANNOSAMINE KINASE"/>
    <property type="match status" value="1"/>
</dbReference>
<keyword evidence="3" id="KW-0119">Carbohydrate metabolism</keyword>
<dbReference type="GO" id="GO:0042732">
    <property type="term" value="P:D-xylose metabolic process"/>
    <property type="evidence" value="ECO:0007669"/>
    <property type="project" value="UniProtKB-KW"/>
</dbReference>
<comment type="function">
    <text evidence="1">Transcriptional repressor of xylose-utilizing enzymes.</text>
</comment>
<evidence type="ECO:0000256" key="2">
    <source>
        <dbReference type="ARBA" id="ARBA00006479"/>
    </source>
</evidence>
<dbReference type="AlphaFoldDB" id="A0A2V1N038"/>
<dbReference type="Proteomes" id="UP000245080">
    <property type="component" value="Unassembled WGS sequence"/>
</dbReference>
<organism evidence="4 5">
    <name type="scientific">Levilactobacillus bambusae</name>
    <dbReference type="NCBI Taxonomy" id="2024736"/>
    <lineage>
        <taxon>Bacteria</taxon>
        <taxon>Bacillati</taxon>
        <taxon>Bacillota</taxon>
        <taxon>Bacilli</taxon>
        <taxon>Lactobacillales</taxon>
        <taxon>Lactobacillaceae</taxon>
        <taxon>Levilactobacillus</taxon>
    </lineage>
</organism>
<reference evidence="4 5" key="1">
    <citation type="journal article" date="2018" name="Int. J. Syst. Evol. Microbiol.">
        <title>Lactobacillus bambusae sp. nov., isolated from a traditional fermented Ma-bamboo shoots of Taiwan.</title>
        <authorList>
            <person name="Wang L.-T."/>
        </authorList>
    </citation>
    <scope>NUCLEOTIDE SEQUENCE [LARGE SCALE GENOMIC DNA]</scope>
    <source>
        <strain evidence="4 5">BS-W1</strain>
    </source>
</reference>
<dbReference type="PANTHER" id="PTHR18964">
    <property type="entry name" value="ROK (REPRESSOR, ORF, KINASE) FAMILY"/>
    <property type="match status" value="1"/>
</dbReference>
<dbReference type="Gene3D" id="1.10.10.10">
    <property type="entry name" value="Winged helix-like DNA-binding domain superfamily/Winged helix DNA-binding domain"/>
    <property type="match status" value="1"/>
</dbReference>
<accession>A0A2V1N038</accession>
<comment type="caution">
    <text evidence="4">The sequence shown here is derived from an EMBL/GenBank/DDBJ whole genome shotgun (WGS) entry which is preliminary data.</text>
</comment>
<dbReference type="InterPro" id="IPR043129">
    <property type="entry name" value="ATPase_NBD"/>
</dbReference>
<sequence>MGVSNMQSIQQSNYSDIYHFMYLHDRLSKQDIADELGLSLPTVTSNLNKLLNQQLIMKNGQLKSHIGRRATAYSIDANVKLSVGVEIFHHEATFAILNLHHDVLITHTVPLTFEKTSSYCQTLSTKLLNLLKGRGLSLNQVIGVSIGVQGLISNDGTTILYGKILDCTGMTTQDFAQFLPFPVTFYHDADCVAAAENTAVPKDGIYLSIGEHLGTAIIINGHLFKSPHGRDGTMEHISLDPVNGRQCYCGRRGCIETYSSLSSLLEPGETTTSFFAGLKAANPAIADRFDRYLNDLAEAVYNLHMFVDLSIIVAGEIASFLTPAMIEELANRFSQLAVFPEDGADIRLGRVTHHAVAIGAAIPAIQDYLTQI</sequence>
<dbReference type="InterPro" id="IPR000600">
    <property type="entry name" value="ROK"/>
</dbReference>
<dbReference type="Pfam" id="PF00480">
    <property type="entry name" value="ROK"/>
    <property type="match status" value="1"/>
</dbReference>
<keyword evidence="5" id="KW-1185">Reference proteome</keyword>
<dbReference type="Gene3D" id="3.30.420.40">
    <property type="match status" value="2"/>
</dbReference>
<dbReference type="EMBL" id="QCXQ01000002">
    <property type="protein sequence ID" value="PWG00383.1"/>
    <property type="molecule type" value="Genomic_DNA"/>
</dbReference>
<evidence type="ECO:0000313" key="4">
    <source>
        <dbReference type="EMBL" id="PWG00383.1"/>
    </source>
</evidence>
<dbReference type="InterPro" id="IPR036390">
    <property type="entry name" value="WH_DNA-bd_sf"/>
</dbReference>
<dbReference type="InterPro" id="IPR036388">
    <property type="entry name" value="WH-like_DNA-bd_sf"/>
</dbReference>
<dbReference type="SUPFAM" id="SSF46785">
    <property type="entry name" value="Winged helix' DNA-binding domain"/>
    <property type="match status" value="1"/>
</dbReference>
<dbReference type="OrthoDB" id="9796533at2"/>
<evidence type="ECO:0000313" key="5">
    <source>
        <dbReference type="Proteomes" id="UP000245080"/>
    </source>
</evidence>
<dbReference type="RefSeq" id="WP_109250331.1">
    <property type="nucleotide sequence ID" value="NZ_QCXQ01000002.1"/>
</dbReference>
<name>A0A2V1N038_9LACO</name>
<gene>
    <name evidence="4" type="ORF">DCM90_05495</name>
</gene>
<comment type="similarity">
    <text evidence="2">Belongs to the ROK (NagC/XylR) family.</text>
</comment>
<protein>
    <submittedName>
        <fullName evidence="4">ROK family transcriptional regulator</fullName>
    </submittedName>
</protein>
<proteinExistence type="inferred from homology"/>
<dbReference type="Pfam" id="PF13412">
    <property type="entry name" value="HTH_24"/>
    <property type="match status" value="1"/>
</dbReference>
<evidence type="ECO:0000256" key="1">
    <source>
        <dbReference type="ARBA" id="ARBA00002486"/>
    </source>
</evidence>